<gene>
    <name evidence="1" type="ORF">ACFOY0_05100</name>
</gene>
<name>A0ABV8W4H6_9FLAO</name>
<evidence type="ECO:0000313" key="2">
    <source>
        <dbReference type="Proteomes" id="UP001595719"/>
    </source>
</evidence>
<organism evidence="1 2">
    <name type="scientific">Flavobacterium quisquiliarum</name>
    <dbReference type="NCBI Taxonomy" id="1834436"/>
    <lineage>
        <taxon>Bacteria</taxon>
        <taxon>Pseudomonadati</taxon>
        <taxon>Bacteroidota</taxon>
        <taxon>Flavobacteriia</taxon>
        <taxon>Flavobacteriales</taxon>
        <taxon>Flavobacteriaceae</taxon>
        <taxon>Flavobacterium</taxon>
    </lineage>
</organism>
<dbReference type="RefSeq" id="WP_179004394.1">
    <property type="nucleotide sequence ID" value="NZ_JBHSCO010000001.1"/>
</dbReference>
<keyword evidence="2" id="KW-1185">Reference proteome</keyword>
<dbReference type="EMBL" id="JBHSCO010000001">
    <property type="protein sequence ID" value="MFC4390363.1"/>
    <property type="molecule type" value="Genomic_DNA"/>
</dbReference>
<evidence type="ECO:0000313" key="1">
    <source>
        <dbReference type="EMBL" id="MFC4390363.1"/>
    </source>
</evidence>
<dbReference type="Proteomes" id="UP001595719">
    <property type="component" value="Unassembled WGS sequence"/>
</dbReference>
<sequence>MSVVKTIIENLKILSENFKYKSDTFSNSVIFINEVNKIKIQPENKVGFSITYNLYFGEKMLLVSEEAVYHFCLDLFKRKNSDIEVIYRAGKPIDVSEWFKIERKEALDAIDAIQKELEYNYRLKYLFLESKRFDIIYFNDLMIIEDKKKEYLFNVFDFKILKLYEN</sequence>
<proteinExistence type="predicted"/>
<protein>
    <submittedName>
        <fullName evidence="1">Uncharacterized protein</fullName>
    </submittedName>
</protein>
<comment type="caution">
    <text evidence="1">The sequence shown here is derived from an EMBL/GenBank/DDBJ whole genome shotgun (WGS) entry which is preliminary data.</text>
</comment>
<reference evidence="2" key="1">
    <citation type="journal article" date="2019" name="Int. J. Syst. Evol. Microbiol.">
        <title>The Global Catalogue of Microorganisms (GCM) 10K type strain sequencing project: providing services to taxonomists for standard genome sequencing and annotation.</title>
        <authorList>
            <consortium name="The Broad Institute Genomics Platform"/>
            <consortium name="The Broad Institute Genome Sequencing Center for Infectious Disease"/>
            <person name="Wu L."/>
            <person name="Ma J."/>
        </authorList>
    </citation>
    <scope>NUCLEOTIDE SEQUENCE [LARGE SCALE GENOMIC DNA]</scope>
    <source>
        <strain evidence="2">CGMCC 1.15345</strain>
    </source>
</reference>
<accession>A0ABV8W4H6</accession>